<dbReference type="Gene3D" id="3.40.50.1010">
    <property type="entry name" value="5'-nuclease"/>
    <property type="match status" value="1"/>
</dbReference>
<accession>A0A917LFM0</accession>
<evidence type="ECO:0000313" key="3">
    <source>
        <dbReference type="EMBL" id="GGG18592.1"/>
    </source>
</evidence>
<dbReference type="GO" id="GO:0004540">
    <property type="term" value="F:RNA nuclease activity"/>
    <property type="evidence" value="ECO:0007669"/>
    <property type="project" value="InterPro"/>
</dbReference>
<feature type="domain" description="NYN" evidence="2">
    <location>
        <begin position="65"/>
        <end position="164"/>
    </location>
</feature>
<sequence>MKAAILVDEINAVKQLHEIGIQGIRPWVQFYRAIHTVLRKDFGQADVGYHFYGSLPPKDVAGSKYFDRKRFFQALERDGIQVHQGICISDRTGNLMEKGVDMSIGLDLFEFSLNEFDLLFVFSGDTDLVPAIQRAKLRSKVVAVVSRLQPARLFKEMADGILFLEDVIGLIGKEHLIPRKQNNPLKERVNHVQHNHRNQPERIA</sequence>
<dbReference type="Pfam" id="PF01936">
    <property type="entry name" value="NYN"/>
    <property type="match status" value="1"/>
</dbReference>
<evidence type="ECO:0000256" key="1">
    <source>
        <dbReference type="SAM" id="MobiDB-lite"/>
    </source>
</evidence>
<dbReference type="AlphaFoldDB" id="A0A917LFM0"/>
<gene>
    <name evidence="3" type="ORF">GCM10010916_39260</name>
</gene>
<proteinExistence type="predicted"/>
<organism evidence="3 4">
    <name type="scientific">Paenibacillus abyssi</name>
    <dbReference type="NCBI Taxonomy" id="1340531"/>
    <lineage>
        <taxon>Bacteria</taxon>
        <taxon>Bacillati</taxon>
        <taxon>Bacillota</taxon>
        <taxon>Bacilli</taxon>
        <taxon>Bacillales</taxon>
        <taxon>Paenibacillaceae</taxon>
        <taxon>Paenibacillus</taxon>
    </lineage>
</organism>
<reference evidence="3" key="2">
    <citation type="submission" date="2020-09" db="EMBL/GenBank/DDBJ databases">
        <authorList>
            <person name="Sun Q."/>
            <person name="Zhou Y."/>
        </authorList>
    </citation>
    <scope>NUCLEOTIDE SEQUENCE</scope>
    <source>
        <strain evidence="3">CGMCC 1.12987</strain>
    </source>
</reference>
<dbReference type="EMBL" id="BMGR01000014">
    <property type="protein sequence ID" value="GGG18592.1"/>
    <property type="molecule type" value="Genomic_DNA"/>
</dbReference>
<evidence type="ECO:0000259" key="2">
    <source>
        <dbReference type="Pfam" id="PF01936"/>
    </source>
</evidence>
<keyword evidence="4" id="KW-1185">Reference proteome</keyword>
<dbReference type="InterPro" id="IPR021139">
    <property type="entry name" value="NYN"/>
</dbReference>
<feature type="region of interest" description="Disordered" evidence="1">
    <location>
        <begin position="182"/>
        <end position="204"/>
    </location>
</feature>
<dbReference type="RefSeq" id="WP_188532769.1">
    <property type="nucleotide sequence ID" value="NZ_BMGR01000014.1"/>
</dbReference>
<dbReference type="Proteomes" id="UP000644756">
    <property type="component" value="Unassembled WGS sequence"/>
</dbReference>
<name>A0A917LFM0_9BACL</name>
<evidence type="ECO:0000313" key="4">
    <source>
        <dbReference type="Proteomes" id="UP000644756"/>
    </source>
</evidence>
<protein>
    <recommendedName>
        <fullName evidence="2">NYN domain-containing protein</fullName>
    </recommendedName>
</protein>
<comment type="caution">
    <text evidence="3">The sequence shown here is derived from an EMBL/GenBank/DDBJ whole genome shotgun (WGS) entry which is preliminary data.</text>
</comment>
<reference evidence="3" key="1">
    <citation type="journal article" date="2014" name="Int. J. Syst. Evol. Microbiol.">
        <title>Complete genome sequence of Corynebacterium casei LMG S-19264T (=DSM 44701T), isolated from a smear-ripened cheese.</title>
        <authorList>
            <consortium name="US DOE Joint Genome Institute (JGI-PGF)"/>
            <person name="Walter F."/>
            <person name="Albersmeier A."/>
            <person name="Kalinowski J."/>
            <person name="Ruckert C."/>
        </authorList>
    </citation>
    <scope>NUCLEOTIDE SEQUENCE</scope>
    <source>
        <strain evidence="3">CGMCC 1.12987</strain>
    </source>
</reference>